<feature type="region of interest" description="Disordered" evidence="1">
    <location>
        <begin position="1"/>
        <end position="83"/>
    </location>
</feature>
<proteinExistence type="predicted"/>
<evidence type="ECO:0000313" key="2">
    <source>
        <dbReference type="EMBL" id="SPD12257.1"/>
    </source>
</evidence>
<name>A0A2N9HD37_FAGSY</name>
<reference evidence="2" key="1">
    <citation type="submission" date="2018-02" db="EMBL/GenBank/DDBJ databases">
        <authorList>
            <person name="Cohen D.B."/>
            <person name="Kent A.D."/>
        </authorList>
    </citation>
    <scope>NUCLEOTIDE SEQUENCE</scope>
</reference>
<gene>
    <name evidence="2" type="ORF">FSB_LOCUS40139</name>
</gene>
<accession>A0A2N9HD37</accession>
<feature type="compositionally biased region" description="Basic and acidic residues" evidence="1">
    <location>
        <begin position="1"/>
        <end position="50"/>
    </location>
</feature>
<feature type="compositionally biased region" description="Basic and acidic residues" evidence="1">
    <location>
        <begin position="321"/>
        <end position="337"/>
    </location>
</feature>
<feature type="region of interest" description="Disordered" evidence="1">
    <location>
        <begin position="310"/>
        <end position="416"/>
    </location>
</feature>
<protein>
    <submittedName>
        <fullName evidence="2">Uncharacterized protein</fullName>
    </submittedName>
</protein>
<feature type="compositionally biased region" description="Acidic residues" evidence="1">
    <location>
        <begin position="396"/>
        <end position="416"/>
    </location>
</feature>
<feature type="compositionally biased region" description="Basic and acidic residues" evidence="1">
    <location>
        <begin position="59"/>
        <end position="83"/>
    </location>
</feature>
<feature type="compositionally biased region" description="Basic and acidic residues" evidence="1">
    <location>
        <begin position="376"/>
        <end position="395"/>
    </location>
</feature>
<dbReference type="EMBL" id="OIVN01003580">
    <property type="protein sequence ID" value="SPD12257.1"/>
    <property type="molecule type" value="Genomic_DNA"/>
</dbReference>
<dbReference type="AlphaFoldDB" id="A0A2N9HD37"/>
<evidence type="ECO:0000256" key="1">
    <source>
        <dbReference type="SAM" id="MobiDB-lite"/>
    </source>
</evidence>
<sequence length="416" mass="48947">MEPPRVDPPRFEQPRVEPPRMEPPRMDPPRFEQPRMEPPRMEQPRFEQPRMEQPWFEQPRMEPPRFEQPRMESPHFEQPRMEPPRIEQPRMDQLWAEPFQPGIGQPEVGFKVEPPQRPSFLLGMPHYWQILSVPGKKWRKNSSPTLPGLVLNMSSQEWLDQGLVLNMNSQKWLDLGHLPHLRLRFESIRKPRMMRPPVSEVGRWVTLETPRLKPIHKQEYKYGYNPYFSRMTRTQRRRWIRQQAALHQEFGKRDHYSSRSTTDSDSMEVIMGAEVPEYLRGPYARKEDIIGATTKNIATLIINGTSHKLQNTETKPCQSKDLTRTQDNHKCLEKSSENAESETESEEAKTSRIPVGPQKGQVVHVWFGRKKKSPRGRKEAEDIKSIEDSEGIKEIEDVENIGDIEDMEDIENIEDV</sequence>
<organism evidence="2">
    <name type="scientific">Fagus sylvatica</name>
    <name type="common">Beechnut</name>
    <dbReference type="NCBI Taxonomy" id="28930"/>
    <lineage>
        <taxon>Eukaryota</taxon>
        <taxon>Viridiplantae</taxon>
        <taxon>Streptophyta</taxon>
        <taxon>Embryophyta</taxon>
        <taxon>Tracheophyta</taxon>
        <taxon>Spermatophyta</taxon>
        <taxon>Magnoliopsida</taxon>
        <taxon>eudicotyledons</taxon>
        <taxon>Gunneridae</taxon>
        <taxon>Pentapetalae</taxon>
        <taxon>rosids</taxon>
        <taxon>fabids</taxon>
        <taxon>Fagales</taxon>
        <taxon>Fagaceae</taxon>
        <taxon>Fagus</taxon>
    </lineage>
</organism>